<evidence type="ECO:0000313" key="1">
    <source>
        <dbReference type="EMBL" id="SVC07175.1"/>
    </source>
</evidence>
<gene>
    <name evidence="1" type="ORF">METZ01_LOCUS260029</name>
</gene>
<reference evidence="1" key="1">
    <citation type="submission" date="2018-05" db="EMBL/GenBank/DDBJ databases">
        <authorList>
            <person name="Lanie J.A."/>
            <person name="Ng W.-L."/>
            <person name="Kazmierczak K.M."/>
            <person name="Andrzejewski T.M."/>
            <person name="Davidsen T.M."/>
            <person name="Wayne K.J."/>
            <person name="Tettelin H."/>
            <person name="Glass J.I."/>
            <person name="Rusch D."/>
            <person name="Podicherti R."/>
            <person name="Tsui H.-C.T."/>
            <person name="Winkler M.E."/>
        </authorList>
    </citation>
    <scope>NUCLEOTIDE SEQUENCE</scope>
</reference>
<sequence>MNDIVVDIEYLTAAMGDQAEEFIEVMRIVGDIIEKPNDYLGMQSSKYAALLAAYRTQMIVKSQAYKRRSSQMTGTDKLRNDMWKTLYQALEENINTLKLCARGMSN</sequence>
<name>A0A382J6J0_9ZZZZ</name>
<dbReference type="EMBL" id="UINC01071914">
    <property type="protein sequence ID" value="SVC07175.1"/>
    <property type="molecule type" value="Genomic_DNA"/>
</dbReference>
<protein>
    <submittedName>
        <fullName evidence="1">Uncharacterized protein</fullName>
    </submittedName>
</protein>
<dbReference type="AlphaFoldDB" id="A0A382J6J0"/>
<accession>A0A382J6J0</accession>
<proteinExistence type="predicted"/>
<organism evidence="1">
    <name type="scientific">marine metagenome</name>
    <dbReference type="NCBI Taxonomy" id="408172"/>
    <lineage>
        <taxon>unclassified sequences</taxon>
        <taxon>metagenomes</taxon>
        <taxon>ecological metagenomes</taxon>
    </lineage>
</organism>